<dbReference type="Proteomes" id="UP000257039">
    <property type="component" value="Unassembled WGS sequence"/>
</dbReference>
<reference evidence="1 2" key="1">
    <citation type="submission" date="2017-04" db="EMBL/GenBank/DDBJ databases">
        <title>Draft genome sequence of Zooshikella ganghwensis VG4 isolated from Red Sea sediments.</title>
        <authorList>
            <person name="Rehman Z."/>
            <person name="Alam I."/>
            <person name="Kamau A."/>
            <person name="Bajic V."/>
            <person name="Leiknes T."/>
        </authorList>
    </citation>
    <scope>NUCLEOTIDE SEQUENCE [LARGE SCALE GENOMIC DNA]</scope>
    <source>
        <strain evidence="1 2">VG4</strain>
    </source>
</reference>
<accession>A0A4P9VH42</accession>
<dbReference type="AlphaFoldDB" id="A0A4P9VH42"/>
<dbReference type="EMBL" id="NDXW01000009">
    <property type="protein sequence ID" value="RDH41437.1"/>
    <property type="molecule type" value="Genomic_DNA"/>
</dbReference>
<evidence type="ECO:0000313" key="2">
    <source>
        <dbReference type="Proteomes" id="UP000257039"/>
    </source>
</evidence>
<evidence type="ECO:0008006" key="3">
    <source>
        <dbReference type="Google" id="ProtNLM"/>
    </source>
</evidence>
<protein>
    <recommendedName>
        <fullName evidence="3">Transposase</fullName>
    </recommendedName>
</protein>
<organism evidence="1 2">
    <name type="scientific">Zooshikella ganghwensis</name>
    <dbReference type="NCBI Taxonomy" id="202772"/>
    <lineage>
        <taxon>Bacteria</taxon>
        <taxon>Pseudomonadati</taxon>
        <taxon>Pseudomonadota</taxon>
        <taxon>Gammaproteobacteria</taxon>
        <taxon>Oceanospirillales</taxon>
        <taxon>Zooshikellaceae</taxon>
        <taxon>Zooshikella</taxon>
    </lineage>
</organism>
<proteinExistence type="predicted"/>
<sequence length="92" mass="11146">MKNRKMILKKISKLNAFIKSCFEAEEVTWKRKAYNVGQQMLTDLEKMVEESREQESKEQWLRFKRYVDDCFPITESFLEEYDPLYFSISSTL</sequence>
<comment type="caution">
    <text evidence="1">The sequence shown here is derived from an EMBL/GenBank/DDBJ whole genome shotgun (WGS) entry which is preliminary data.</text>
</comment>
<gene>
    <name evidence="1" type="ORF">B9G39_28690</name>
</gene>
<name>A0A4P9VH42_9GAMM</name>
<evidence type="ECO:0000313" key="1">
    <source>
        <dbReference type="EMBL" id="RDH41437.1"/>
    </source>
</evidence>
<keyword evidence="2" id="KW-1185">Reference proteome</keyword>